<sequence>FYSEFCFRLPSIQDEWVAEIFLRFDPSDAGSTAAEAALAEIHVPQAVEAHVDSIHVDILDALQPCAADGQEQHGYGAGVPDANQEYSVPHLCELWIATAPGSSGSVATMAPRLVSALLFEKLPLQGAHSKVSAVMISPTMAEFSVPDRVSVMCVCETDRLALRISSHGHAAYVSVVVAMIKRLALLLDVEIDNESEVSGAAAILSRCSNELGGILRGEILEQTSRHIDFAVIECAPSDCIGGV</sequence>
<reference evidence="1" key="1">
    <citation type="submission" date="2022-07" db="EMBL/GenBank/DDBJ databases">
        <title>Phylogenomic reconstructions and comparative analyses of Kickxellomycotina fungi.</title>
        <authorList>
            <person name="Reynolds N.K."/>
            <person name="Stajich J.E."/>
            <person name="Barry K."/>
            <person name="Grigoriev I.V."/>
            <person name="Crous P."/>
            <person name="Smith M.E."/>
        </authorList>
    </citation>
    <scope>NUCLEOTIDE SEQUENCE</scope>
    <source>
        <strain evidence="1">BCRC 34489</strain>
    </source>
</reference>
<protein>
    <submittedName>
        <fullName evidence="1">Uncharacterized protein</fullName>
    </submittedName>
</protein>
<dbReference type="EMBL" id="JANBUM010000359">
    <property type="protein sequence ID" value="KAJ2778289.1"/>
    <property type="molecule type" value="Genomic_DNA"/>
</dbReference>
<dbReference type="OrthoDB" id="5573673at2759"/>
<feature type="non-terminal residue" evidence="1">
    <location>
        <position position="1"/>
    </location>
</feature>
<keyword evidence="2" id="KW-1185">Reference proteome</keyword>
<dbReference type="AlphaFoldDB" id="A0A9W8LFF2"/>
<dbReference type="Proteomes" id="UP001140172">
    <property type="component" value="Unassembled WGS sequence"/>
</dbReference>
<evidence type="ECO:0000313" key="1">
    <source>
        <dbReference type="EMBL" id="KAJ2778289.1"/>
    </source>
</evidence>
<organism evidence="1 2">
    <name type="scientific">Coemansia interrupta</name>
    <dbReference type="NCBI Taxonomy" id="1126814"/>
    <lineage>
        <taxon>Eukaryota</taxon>
        <taxon>Fungi</taxon>
        <taxon>Fungi incertae sedis</taxon>
        <taxon>Zoopagomycota</taxon>
        <taxon>Kickxellomycotina</taxon>
        <taxon>Kickxellomycetes</taxon>
        <taxon>Kickxellales</taxon>
        <taxon>Kickxellaceae</taxon>
        <taxon>Coemansia</taxon>
    </lineage>
</organism>
<gene>
    <name evidence="1" type="ORF">GGI15_004224</name>
</gene>
<proteinExistence type="predicted"/>
<name>A0A9W8LFF2_9FUNG</name>
<comment type="caution">
    <text evidence="1">The sequence shown here is derived from an EMBL/GenBank/DDBJ whole genome shotgun (WGS) entry which is preliminary data.</text>
</comment>
<accession>A0A9W8LFF2</accession>
<evidence type="ECO:0000313" key="2">
    <source>
        <dbReference type="Proteomes" id="UP001140172"/>
    </source>
</evidence>